<name>A0A5B7CMI4_PORTR</name>
<dbReference type="EMBL" id="VSRR010000136">
    <property type="protein sequence ID" value="MPC10922.1"/>
    <property type="molecule type" value="Genomic_DNA"/>
</dbReference>
<dbReference type="AlphaFoldDB" id="A0A5B7CMI4"/>
<accession>A0A5B7CMI4</accession>
<feature type="region of interest" description="Disordered" evidence="1">
    <location>
        <begin position="47"/>
        <end position="90"/>
    </location>
</feature>
<evidence type="ECO:0000313" key="2">
    <source>
        <dbReference type="EMBL" id="MPC10922.1"/>
    </source>
</evidence>
<feature type="compositionally biased region" description="Basic residues" evidence="1">
    <location>
        <begin position="81"/>
        <end position="90"/>
    </location>
</feature>
<evidence type="ECO:0000256" key="1">
    <source>
        <dbReference type="SAM" id="MobiDB-lite"/>
    </source>
</evidence>
<protein>
    <submittedName>
        <fullName evidence="2">Uncharacterized protein</fullName>
    </submittedName>
</protein>
<dbReference type="Proteomes" id="UP000324222">
    <property type="component" value="Unassembled WGS sequence"/>
</dbReference>
<comment type="caution">
    <text evidence="2">The sequence shown here is derived from an EMBL/GenBank/DDBJ whole genome shotgun (WGS) entry which is preliminary data.</text>
</comment>
<proteinExistence type="predicted"/>
<organism evidence="2 3">
    <name type="scientific">Portunus trituberculatus</name>
    <name type="common">Swimming crab</name>
    <name type="synonym">Neptunus trituberculatus</name>
    <dbReference type="NCBI Taxonomy" id="210409"/>
    <lineage>
        <taxon>Eukaryota</taxon>
        <taxon>Metazoa</taxon>
        <taxon>Ecdysozoa</taxon>
        <taxon>Arthropoda</taxon>
        <taxon>Crustacea</taxon>
        <taxon>Multicrustacea</taxon>
        <taxon>Malacostraca</taxon>
        <taxon>Eumalacostraca</taxon>
        <taxon>Eucarida</taxon>
        <taxon>Decapoda</taxon>
        <taxon>Pleocyemata</taxon>
        <taxon>Brachyura</taxon>
        <taxon>Eubrachyura</taxon>
        <taxon>Portunoidea</taxon>
        <taxon>Portunidae</taxon>
        <taxon>Portuninae</taxon>
        <taxon>Portunus</taxon>
    </lineage>
</organism>
<evidence type="ECO:0000313" key="3">
    <source>
        <dbReference type="Proteomes" id="UP000324222"/>
    </source>
</evidence>
<reference evidence="2 3" key="1">
    <citation type="submission" date="2019-05" db="EMBL/GenBank/DDBJ databases">
        <title>Another draft genome of Portunus trituberculatus and its Hox gene families provides insights of decapod evolution.</title>
        <authorList>
            <person name="Jeong J.-H."/>
            <person name="Song I."/>
            <person name="Kim S."/>
            <person name="Choi T."/>
            <person name="Kim D."/>
            <person name="Ryu S."/>
            <person name="Kim W."/>
        </authorList>
    </citation>
    <scope>NUCLEOTIDE SEQUENCE [LARGE SCALE GENOMIC DNA]</scope>
    <source>
        <tissue evidence="2">Muscle</tissue>
    </source>
</reference>
<sequence length="132" mass="14984">MWRKSARHSSSQAVNAQFWTRIALKNLYIFAWSDNLIGTSVNHRDDLATPRRQRQRTCRSSHLSYTAVPTGSSRSHQGLSWKRRKNKNKRQVYEPGGACGVSQQASSDTSLPLRRAPLSTTTTLITKEKKLN</sequence>
<feature type="compositionally biased region" description="Polar residues" evidence="1">
    <location>
        <begin position="60"/>
        <end position="78"/>
    </location>
</feature>
<gene>
    <name evidence="2" type="ORF">E2C01_003566</name>
</gene>
<keyword evidence="3" id="KW-1185">Reference proteome</keyword>